<gene>
    <name evidence="1" type="ORF">C4B59_04845</name>
</gene>
<proteinExistence type="predicted"/>
<evidence type="ECO:0000313" key="1">
    <source>
        <dbReference type="EMBL" id="PXF61283.1"/>
    </source>
</evidence>
<accession>A0AC61L4J5</accession>
<reference evidence="1" key="1">
    <citation type="submission" date="2018-01" db="EMBL/GenBank/DDBJ databases">
        <authorList>
            <person name="Krukenberg V."/>
        </authorList>
    </citation>
    <scope>NUCLEOTIDE SEQUENCE</scope>
    <source>
        <strain evidence="1">E20ANME2</strain>
    </source>
</reference>
<name>A0AC61L4J5_9EURY</name>
<evidence type="ECO:0000313" key="2">
    <source>
        <dbReference type="Proteomes" id="UP000248329"/>
    </source>
</evidence>
<dbReference type="Proteomes" id="UP000248329">
    <property type="component" value="Unassembled WGS sequence"/>
</dbReference>
<protein>
    <submittedName>
        <fullName evidence="1">Uncharacterized protein</fullName>
    </submittedName>
</protein>
<sequence length="97" mass="11682">MANKYMLKLKEQVRELVLNERYAIQWHHILSRHLNITEDDIINGLLYGYYKPDREIDGRYLSWSRMNYPPRLIRIVFEVHETDSGSLVRVITAFDED</sequence>
<comment type="caution">
    <text evidence="1">The sequence shown here is derived from an EMBL/GenBank/DDBJ whole genome shotgun (WGS) entry which is preliminary data.</text>
</comment>
<dbReference type="EMBL" id="PQXF01000006">
    <property type="protein sequence ID" value="PXF61283.1"/>
    <property type="molecule type" value="Genomic_DNA"/>
</dbReference>
<organism evidence="1 2">
    <name type="scientific">Candidatus Methanogaster sp</name>
    <dbReference type="NCBI Taxonomy" id="3386292"/>
    <lineage>
        <taxon>Archaea</taxon>
        <taxon>Methanobacteriati</taxon>
        <taxon>Methanobacteriota</taxon>
        <taxon>Stenosarchaea group</taxon>
        <taxon>Methanomicrobia</taxon>
        <taxon>Methanosarcinales</taxon>
        <taxon>ANME-2 cluster</taxon>
        <taxon>Candidatus Methanogasteraceae</taxon>
        <taxon>Candidatus Methanogaster</taxon>
    </lineage>
</organism>